<comment type="caution">
    <text evidence="12">The sequence shown here is derived from an EMBL/GenBank/DDBJ whole genome shotgun (WGS) entry which is preliminary data.</text>
</comment>
<evidence type="ECO:0000256" key="7">
    <source>
        <dbReference type="ARBA" id="ARBA00022989"/>
    </source>
</evidence>
<evidence type="ECO:0000256" key="2">
    <source>
        <dbReference type="ARBA" id="ARBA00004429"/>
    </source>
</evidence>
<evidence type="ECO:0000256" key="5">
    <source>
        <dbReference type="ARBA" id="ARBA00022519"/>
    </source>
</evidence>
<keyword evidence="13" id="KW-1185">Reference proteome</keyword>
<dbReference type="STRING" id="1628148.BI198_00850"/>
<dbReference type="Pfam" id="PF07219">
    <property type="entry name" value="HemY_N"/>
    <property type="match status" value="1"/>
</dbReference>
<gene>
    <name evidence="12" type="ORF">BI198_00850</name>
</gene>
<dbReference type="AlphaFoldDB" id="A0A1E7Q2B0"/>
<dbReference type="GO" id="GO:0006779">
    <property type="term" value="P:porphyrin-containing compound biosynthetic process"/>
    <property type="evidence" value="ECO:0007669"/>
    <property type="project" value="UniProtKB-KW"/>
</dbReference>
<dbReference type="UniPathway" id="UPA00252"/>
<dbReference type="NCBIfam" id="TIGR00540">
    <property type="entry name" value="TPR_hemY_coli"/>
    <property type="match status" value="1"/>
</dbReference>
<proteinExistence type="predicted"/>
<feature type="transmembrane region" description="Helical" evidence="10">
    <location>
        <begin position="32"/>
        <end position="62"/>
    </location>
</feature>
<comment type="function">
    <text evidence="1">Involved in a late step of protoheme IX synthesis.</text>
</comment>
<dbReference type="InterPro" id="IPR011990">
    <property type="entry name" value="TPR-like_helical_dom_sf"/>
</dbReference>
<evidence type="ECO:0000256" key="3">
    <source>
        <dbReference type="ARBA" id="ARBA00004744"/>
    </source>
</evidence>
<dbReference type="RefSeq" id="WP_070047836.1">
    <property type="nucleotide sequence ID" value="NZ_CBCSDO010000011.1"/>
</dbReference>
<evidence type="ECO:0000313" key="12">
    <source>
        <dbReference type="EMBL" id="OEY68269.1"/>
    </source>
</evidence>
<name>A0A1E7Q2B0_9GAMM</name>
<keyword evidence="6 10" id="KW-0812">Transmembrane</keyword>
<evidence type="ECO:0000256" key="10">
    <source>
        <dbReference type="SAM" id="Phobius"/>
    </source>
</evidence>
<dbReference type="InterPro" id="IPR005254">
    <property type="entry name" value="Heme_biosyn_assoc_TPR_pro"/>
</dbReference>
<comment type="subcellular location">
    <subcellularLocation>
        <location evidence="2">Cell inner membrane</location>
        <topology evidence="2">Multi-pass membrane protein</topology>
    </subcellularLocation>
</comment>
<comment type="pathway">
    <text evidence="3">Porphyrin-containing compound metabolism; protoheme biosynthesis.</text>
</comment>
<evidence type="ECO:0000256" key="6">
    <source>
        <dbReference type="ARBA" id="ARBA00022692"/>
    </source>
</evidence>
<evidence type="ECO:0000259" key="11">
    <source>
        <dbReference type="Pfam" id="PF07219"/>
    </source>
</evidence>
<keyword evidence="7 10" id="KW-1133">Transmembrane helix</keyword>
<sequence length="359" mass="40349">MIKLLLLIVALVAAMLLGPMLVNNPGYIKIIVAGYIVEMTVLGLMIALVLLSLAIWILGILIRKLFHVQHVSFNFFRWRRQRKAQDAYALGLQAFAKQQWPLAADLLGKATADSFMHTEKHLLGAYAEFYAGNMPQAEQHAEALTADDNTKRFLQADLLLRQAEPAKACAVLNDYVTADTSDKGLAQLYVYALQQAGQWQTLLQLVPAILKQKWFDKQQWRQLRFTIYPMAIHQLSQSEGFDAEADYWQALPSKERKSTAAAIGKAWALAQNGQSENAEKELVAHLSLDQLPLALPYIRQIPLGTSVLKLRKQAQHWLRDHDSNGYIYGLLAYLAEQEGEKAHASVAWQKAIQYEPSLG</sequence>
<keyword evidence="9" id="KW-0627">Porphyrin biosynthesis</keyword>
<protein>
    <submittedName>
        <fullName evidence="12">Heme biosynthesis protein HemY</fullName>
    </submittedName>
</protein>
<dbReference type="OrthoDB" id="5762756at2"/>
<keyword evidence="4" id="KW-1003">Cell membrane</keyword>
<dbReference type="EMBL" id="MKEK01000001">
    <property type="protein sequence ID" value="OEY68269.1"/>
    <property type="molecule type" value="Genomic_DNA"/>
</dbReference>
<dbReference type="Gene3D" id="1.25.40.10">
    <property type="entry name" value="Tetratricopeptide repeat domain"/>
    <property type="match status" value="1"/>
</dbReference>
<organism evidence="12 13">
    <name type="scientific">Rheinheimera salexigens</name>
    <dbReference type="NCBI Taxonomy" id="1628148"/>
    <lineage>
        <taxon>Bacteria</taxon>
        <taxon>Pseudomonadati</taxon>
        <taxon>Pseudomonadota</taxon>
        <taxon>Gammaproteobacteria</taxon>
        <taxon>Chromatiales</taxon>
        <taxon>Chromatiaceae</taxon>
        <taxon>Rheinheimera</taxon>
    </lineage>
</organism>
<reference evidence="13" key="1">
    <citation type="submission" date="2016-09" db="EMBL/GenBank/DDBJ databases">
        <authorList>
            <person name="Wan X."/>
            <person name="Hou S."/>
        </authorList>
    </citation>
    <scope>NUCLEOTIDE SEQUENCE [LARGE SCALE GENOMIC DNA]</scope>
    <source>
        <strain evidence="13">KH87</strain>
    </source>
</reference>
<dbReference type="Proteomes" id="UP000242258">
    <property type="component" value="Unassembled WGS sequence"/>
</dbReference>
<evidence type="ECO:0000256" key="8">
    <source>
        <dbReference type="ARBA" id="ARBA00023136"/>
    </source>
</evidence>
<evidence type="ECO:0000256" key="1">
    <source>
        <dbReference type="ARBA" id="ARBA00002962"/>
    </source>
</evidence>
<dbReference type="InterPro" id="IPR010817">
    <property type="entry name" value="HemY_N"/>
</dbReference>
<accession>A0A1E7Q2B0</accession>
<dbReference type="GO" id="GO:0042168">
    <property type="term" value="P:heme metabolic process"/>
    <property type="evidence" value="ECO:0007669"/>
    <property type="project" value="InterPro"/>
</dbReference>
<evidence type="ECO:0000256" key="4">
    <source>
        <dbReference type="ARBA" id="ARBA00022475"/>
    </source>
</evidence>
<evidence type="ECO:0000313" key="13">
    <source>
        <dbReference type="Proteomes" id="UP000242258"/>
    </source>
</evidence>
<keyword evidence="5" id="KW-0997">Cell inner membrane</keyword>
<dbReference type="GO" id="GO:0005886">
    <property type="term" value="C:plasma membrane"/>
    <property type="evidence" value="ECO:0007669"/>
    <property type="project" value="UniProtKB-SubCell"/>
</dbReference>
<keyword evidence="8 10" id="KW-0472">Membrane</keyword>
<evidence type="ECO:0000256" key="9">
    <source>
        <dbReference type="ARBA" id="ARBA00023244"/>
    </source>
</evidence>
<feature type="domain" description="HemY N-terminal" evidence="11">
    <location>
        <begin position="26"/>
        <end position="127"/>
    </location>
</feature>